<evidence type="ECO:0000313" key="6">
    <source>
        <dbReference type="Proteomes" id="UP000837857"/>
    </source>
</evidence>
<keyword evidence="6" id="KW-1185">Reference proteome</keyword>
<reference evidence="5" key="1">
    <citation type="submission" date="2022-03" db="EMBL/GenBank/DDBJ databases">
        <authorList>
            <person name="Martin H S."/>
        </authorList>
    </citation>
    <scope>NUCLEOTIDE SEQUENCE</scope>
</reference>
<feature type="domain" description="FLYWCH-type" evidence="4">
    <location>
        <begin position="82"/>
        <end position="143"/>
    </location>
</feature>
<evidence type="ECO:0000313" key="5">
    <source>
        <dbReference type="EMBL" id="CAH2040302.1"/>
    </source>
</evidence>
<keyword evidence="1" id="KW-0479">Metal-binding</keyword>
<keyword evidence="2" id="KW-0863">Zinc-finger</keyword>
<dbReference type="InterPro" id="IPR007588">
    <property type="entry name" value="Znf_FLYWCH"/>
</dbReference>
<name>A0ABN8HUP6_9NEOP</name>
<evidence type="ECO:0000256" key="2">
    <source>
        <dbReference type="ARBA" id="ARBA00022771"/>
    </source>
</evidence>
<proteinExistence type="predicted"/>
<keyword evidence="3" id="KW-0862">Zinc</keyword>
<dbReference type="Gene3D" id="2.20.25.240">
    <property type="match status" value="2"/>
</dbReference>
<organism evidence="5 6">
    <name type="scientific">Iphiclides podalirius</name>
    <name type="common">scarce swallowtail</name>
    <dbReference type="NCBI Taxonomy" id="110791"/>
    <lineage>
        <taxon>Eukaryota</taxon>
        <taxon>Metazoa</taxon>
        <taxon>Ecdysozoa</taxon>
        <taxon>Arthropoda</taxon>
        <taxon>Hexapoda</taxon>
        <taxon>Insecta</taxon>
        <taxon>Pterygota</taxon>
        <taxon>Neoptera</taxon>
        <taxon>Endopterygota</taxon>
        <taxon>Lepidoptera</taxon>
        <taxon>Glossata</taxon>
        <taxon>Ditrysia</taxon>
        <taxon>Papilionoidea</taxon>
        <taxon>Papilionidae</taxon>
        <taxon>Papilioninae</taxon>
        <taxon>Iphiclides</taxon>
    </lineage>
</organism>
<dbReference type="Pfam" id="PF04500">
    <property type="entry name" value="FLYWCH"/>
    <property type="match status" value="2"/>
</dbReference>
<sequence>MVTSTNVPVYTLSKFGKPVILIGAYRYNRHSRCKGPRAQWLCCKWSAGCRASVTTIDNCLSSSPGQSSVDPLFNTVVTEPVFTTSRYGKPVIMMGNFRYNRYSHTWKDSRAVWRCVKWASAACRASIITVEGVILMMKNGHNHK</sequence>
<evidence type="ECO:0000256" key="1">
    <source>
        <dbReference type="ARBA" id="ARBA00022723"/>
    </source>
</evidence>
<feature type="non-terminal residue" evidence="5">
    <location>
        <position position="1"/>
    </location>
</feature>
<dbReference type="EMBL" id="OW152824">
    <property type="protein sequence ID" value="CAH2040302.1"/>
    <property type="molecule type" value="Genomic_DNA"/>
</dbReference>
<gene>
    <name evidence="5" type="ORF">IPOD504_LOCUS2465</name>
</gene>
<evidence type="ECO:0000259" key="4">
    <source>
        <dbReference type="Pfam" id="PF04500"/>
    </source>
</evidence>
<evidence type="ECO:0000256" key="3">
    <source>
        <dbReference type="ARBA" id="ARBA00022833"/>
    </source>
</evidence>
<protein>
    <recommendedName>
        <fullName evidence="4">FLYWCH-type domain-containing protein</fullName>
    </recommendedName>
</protein>
<dbReference type="Proteomes" id="UP000837857">
    <property type="component" value="Chromosome 12"/>
</dbReference>
<accession>A0ABN8HUP6</accession>
<feature type="domain" description="FLYWCH-type" evidence="4">
    <location>
        <begin position="10"/>
        <end position="57"/>
    </location>
</feature>